<evidence type="ECO:0000313" key="4">
    <source>
        <dbReference type="Proteomes" id="UP000466794"/>
    </source>
</evidence>
<sequence length="72" mass="8035">MLWIAIAVLLVVIWWYWRKPETYGTVRWQKYAVIAVALAAAAAVIWVLSHHPTGVSPDGTNPQMPPVVNGPR</sequence>
<dbReference type="RefSeq" id="WP_157389327.1">
    <property type="nucleotide sequence ID" value="NZ_WRPP01000004.1"/>
</dbReference>
<evidence type="ECO:0000256" key="2">
    <source>
        <dbReference type="SAM" id="Phobius"/>
    </source>
</evidence>
<feature type="region of interest" description="Disordered" evidence="1">
    <location>
        <begin position="53"/>
        <end position="72"/>
    </location>
</feature>
<dbReference type="AlphaFoldDB" id="A0A7K1V0I4"/>
<reference evidence="3 4" key="1">
    <citation type="submission" date="2019-12" db="EMBL/GenBank/DDBJ databases">
        <title>Nocardia sp. nov. ET3-3 isolated from soil.</title>
        <authorList>
            <person name="Kanchanasin P."/>
            <person name="Tanasupawat S."/>
            <person name="Yuki M."/>
            <person name="Kudo T."/>
        </authorList>
    </citation>
    <scope>NUCLEOTIDE SEQUENCE [LARGE SCALE GENOMIC DNA]</scope>
    <source>
        <strain evidence="3 4">ET3-3</strain>
    </source>
</reference>
<gene>
    <name evidence="3" type="ORF">GPX89_20725</name>
</gene>
<dbReference type="Proteomes" id="UP000466794">
    <property type="component" value="Unassembled WGS sequence"/>
</dbReference>
<comment type="caution">
    <text evidence="3">The sequence shown here is derived from an EMBL/GenBank/DDBJ whole genome shotgun (WGS) entry which is preliminary data.</text>
</comment>
<organism evidence="3 4">
    <name type="scientific">Nocardia terrae</name>
    <dbReference type="NCBI Taxonomy" id="2675851"/>
    <lineage>
        <taxon>Bacteria</taxon>
        <taxon>Bacillati</taxon>
        <taxon>Actinomycetota</taxon>
        <taxon>Actinomycetes</taxon>
        <taxon>Mycobacteriales</taxon>
        <taxon>Nocardiaceae</taxon>
        <taxon>Nocardia</taxon>
    </lineage>
</organism>
<keyword evidence="2" id="KW-0472">Membrane</keyword>
<keyword evidence="2" id="KW-1133">Transmembrane helix</keyword>
<keyword evidence="4" id="KW-1185">Reference proteome</keyword>
<evidence type="ECO:0000256" key="1">
    <source>
        <dbReference type="SAM" id="MobiDB-lite"/>
    </source>
</evidence>
<protein>
    <submittedName>
        <fullName evidence="3">Uncharacterized protein</fullName>
    </submittedName>
</protein>
<name>A0A7K1V0I4_9NOCA</name>
<feature type="transmembrane region" description="Helical" evidence="2">
    <location>
        <begin position="30"/>
        <end position="48"/>
    </location>
</feature>
<dbReference type="EMBL" id="WRPP01000004">
    <property type="protein sequence ID" value="MVU79658.1"/>
    <property type="molecule type" value="Genomic_DNA"/>
</dbReference>
<proteinExistence type="predicted"/>
<accession>A0A7K1V0I4</accession>
<evidence type="ECO:0000313" key="3">
    <source>
        <dbReference type="EMBL" id="MVU79658.1"/>
    </source>
</evidence>
<keyword evidence="2" id="KW-0812">Transmembrane</keyword>